<keyword evidence="3 7" id="KW-0479">Metal-binding</keyword>
<evidence type="ECO:0000256" key="2">
    <source>
        <dbReference type="ARBA" id="ARBA00022617"/>
    </source>
</evidence>
<evidence type="ECO:0000256" key="5">
    <source>
        <dbReference type="ARBA" id="ARBA00023004"/>
    </source>
</evidence>
<dbReference type="InterPro" id="IPR036396">
    <property type="entry name" value="Cyt_P450_sf"/>
</dbReference>
<evidence type="ECO:0000256" key="1">
    <source>
        <dbReference type="ARBA" id="ARBA00010617"/>
    </source>
</evidence>
<dbReference type="PANTHER" id="PTHR24291:SF50">
    <property type="entry name" value="BIFUNCTIONAL ALBAFLAVENONE MONOOXYGENASE_TERPENE SYNTHASE"/>
    <property type="match status" value="1"/>
</dbReference>
<evidence type="ECO:0000256" key="6">
    <source>
        <dbReference type="ARBA" id="ARBA00023033"/>
    </source>
</evidence>
<evidence type="ECO:0000256" key="4">
    <source>
        <dbReference type="ARBA" id="ARBA00023002"/>
    </source>
</evidence>
<dbReference type="PRINTS" id="PR00463">
    <property type="entry name" value="EP450I"/>
</dbReference>
<dbReference type="CDD" id="cd11049">
    <property type="entry name" value="CYP170A1-like"/>
    <property type="match status" value="1"/>
</dbReference>
<comment type="similarity">
    <text evidence="1 7">Belongs to the cytochrome P450 family.</text>
</comment>
<evidence type="ECO:0000313" key="8">
    <source>
        <dbReference type="EMBL" id="MEU6820622.1"/>
    </source>
</evidence>
<evidence type="ECO:0000256" key="3">
    <source>
        <dbReference type="ARBA" id="ARBA00022723"/>
    </source>
</evidence>
<accession>A0ABV3BJW2</accession>
<dbReference type="SUPFAM" id="SSF48264">
    <property type="entry name" value="Cytochrome P450"/>
    <property type="match status" value="1"/>
</dbReference>
<protein>
    <submittedName>
        <fullName evidence="8">Cytochrome P450</fullName>
    </submittedName>
</protein>
<keyword evidence="5 7" id="KW-0408">Iron</keyword>
<keyword evidence="2 7" id="KW-0349">Heme</keyword>
<dbReference type="RefSeq" id="WP_359346326.1">
    <property type="nucleotide sequence ID" value="NZ_JBEYXV010000003.1"/>
</dbReference>
<comment type="caution">
    <text evidence="8">The sequence shown here is derived from an EMBL/GenBank/DDBJ whole genome shotgun (WGS) entry which is preliminary data.</text>
</comment>
<dbReference type="InterPro" id="IPR017972">
    <property type="entry name" value="Cyt_P450_CS"/>
</dbReference>
<name>A0ABV3BJW2_9ACTN</name>
<dbReference type="InterPro" id="IPR001128">
    <property type="entry name" value="Cyt_P450"/>
</dbReference>
<dbReference type="InterPro" id="IPR002401">
    <property type="entry name" value="Cyt_P450_E_grp-I"/>
</dbReference>
<dbReference type="PRINTS" id="PR00385">
    <property type="entry name" value="P450"/>
</dbReference>
<keyword evidence="9" id="KW-1185">Reference proteome</keyword>
<dbReference type="Pfam" id="PF00067">
    <property type="entry name" value="p450"/>
    <property type="match status" value="1"/>
</dbReference>
<dbReference type="PROSITE" id="PS00086">
    <property type="entry name" value="CYTOCHROME_P450"/>
    <property type="match status" value="1"/>
</dbReference>
<proteinExistence type="inferred from homology"/>
<dbReference type="EMBL" id="JBEYXV010000003">
    <property type="protein sequence ID" value="MEU6820622.1"/>
    <property type="molecule type" value="Genomic_DNA"/>
</dbReference>
<dbReference type="Proteomes" id="UP001551176">
    <property type="component" value="Unassembled WGS sequence"/>
</dbReference>
<evidence type="ECO:0000313" key="9">
    <source>
        <dbReference type="Proteomes" id="UP001551176"/>
    </source>
</evidence>
<dbReference type="InterPro" id="IPR050196">
    <property type="entry name" value="Cytochrome_P450_Monoox"/>
</dbReference>
<keyword evidence="6 7" id="KW-0503">Monooxygenase</keyword>
<evidence type="ECO:0000256" key="7">
    <source>
        <dbReference type="RuleBase" id="RU000461"/>
    </source>
</evidence>
<organism evidence="8 9">
    <name type="scientific">Streptomyces atriruber</name>
    <dbReference type="NCBI Taxonomy" id="545121"/>
    <lineage>
        <taxon>Bacteria</taxon>
        <taxon>Bacillati</taxon>
        <taxon>Actinomycetota</taxon>
        <taxon>Actinomycetes</taxon>
        <taxon>Kitasatosporales</taxon>
        <taxon>Streptomycetaceae</taxon>
        <taxon>Streptomyces</taxon>
    </lineage>
</organism>
<keyword evidence="4 7" id="KW-0560">Oxidoreductase</keyword>
<reference evidence="8 9" key="1">
    <citation type="submission" date="2024-06" db="EMBL/GenBank/DDBJ databases">
        <title>The Natural Products Discovery Center: Release of the First 8490 Sequenced Strains for Exploring Actinobacteria Biosynthetic Diversity.</title>
        <authorList>
            <person name="Kalkreuter E."/>
            <person name="Kautsar S.A."/>
            <person name="Yang D."/>
            <person name="Bader C.D."/>
            <person name="Teijaro C.N."/>
            <person name="Fluegel L."/>
            <person name="Davis C.M."/>
            <person name="Simpson J.R."/>
            <person name="Lauterbach L."/>
            <person name="Steele A.D."/>
            <person name="Gui C."/>
            <person name="Meng S."/>
            <person name="Li G."/>
            <person name="Viehrig K."/>
            <person name="Ye F."/>
            <person name="Su P."/>
            <person name="Kiefer A.F."/>
            <person name="Nichols A."/>
            <person name="Cepeda A.J."/>
            <person name="Yan W."/>
            <person name="Fan B."/>
            <person name="Jiang Y."/>
            <person name="Adhikari A."/>
            <person name="Zheng C.-J."/>
            <person name="Schuster L."/>
            <person name="Cowan T.M."/>
            <person name="Smanski M.J."/>
            <person name="Chevrette M.G."/>
            <person name="De Carvalho L.P.S."/>
            <person name="Shen B."/>
        </authorList>
    </citation>
    <scope>NUCLEOTIDE SEQUENCE [LARGE SCALE GENOMIC DNA]</scope>
    <source>
        <strain evidence="8 9">NPDC046838</strain>
    </source>
</reference>
<gene>
    <name evidence="8" type="ORF">ABZ921_08340</name>
</gene>
<dbReference type="Gene3D" id="1.10.630.10">
    <property type="entry name" value="Cytochrome P450"/>
    <property type="match status" value="1"/>
</dbReference>
<dbReference type="PANTHER" id="PTHR24291">
    <property type="entry name" value="CYTOCHROME P450 FAMILY 4"/>
    <property type="match status" value="1"/>
</dbReference>
<sequence>MTSSTKDAVGPVRSWSFGTAPGAVPLLGHTLALWRRPLDFLASLPAHGDLVEIRLGPSRAYLACHPDLVHQVLVNPRVFDKGGVFDKARQLLGNSLSVSRGDDHRFQRRVIQPAFHSTKIAEYTAAVGEDTRAATRSWRAGEAQDIGEAMHALLMRVAARTLFSTGVDMETIEEARQCLRTVSQGIYKRTVAPLGLMEKLPTPENRRYEWSNTRLREIVDTMISERRRSDEDHGDLLSTLLRAEHPESGKRLTDEEVLDQVVTFLVAGSETTASTLAFVFHLLGAHPEIEQRVHAEIDAAVGDRSPVFDDLPNLEYTRAVITEALRLYPPSWMSMRVASVDTELGGHPIPSGAMVVYSAWAMHHNPELFPEPEKFIPERWLDERAKDVPRGALLPFGAGSHKCIGDVLALTETALIVATIAGRWRLRPVPGSALSPEPKATLEAGPLPMICEPRQRG</sequence>